<gene>
    <name evidence="1" type="ORF">SAMN04487910_4063</name>
</gene>
<keyword evidence="2" id="KW-1185">Reference proteome</keyword>
<sequence>MYDFSITIHFLSITKIVVINHLNQSQHTGYQYKLHSLTSKYLTLKYF</sequence>
<dbReference type="STRING" id="1038014.SAMN04487910_4063"/>
<dbReference type="EMBL" id="FOAB01000008">
    <property type="protein sequence ID" value="SEM07486.1"/>
    <property type="molecule type" value="Genomic_DNA"/>
</dbReference>
<dbReference type="Proteomes" id="UP000198521">
    <property type="component" value="Unassembled WGS sequence"/>
</dbReference>
<proteinExistence type="predicted"/>
<name>A0A1H7VE12_AQUAM</name>
<organism evidence="1 2">
    <name type="scientific">Aquimarina amphilecti</name>
    <dbReference type="NCBI Taxonomy" id="1038014"/>
    <lineage>
        <taxon>Bacteria</taxon>
        <taxon>Pseudomonadati</taxon>
        <taxon>Bacteroidota</taxon>
        <taxon>Flavobacteriia</taxon>
        <taxon>Flavobacteriales</taxon>
        <taxon>Flavobacteriaceae</taxon>
        <taxon>Aquimarina</taxon>
    </lineage>
</organism>
<evidence type="ECO:0000313" key="2">
    <source>
        <dbReference type="Proteomes" id="UP000198521"/>
    </source>
</evidence>
<protein>
    <submittedName>
        <fullName evidence="1">Uncharacterized protein</fullName>
    </submittedName>
</protein>
<reference evidence="1 2" key="1">
    <citation type="submission" date="2016-10" db="EMBL/GenBank/DDBJ databases">
        <authorList>
            <person name="de Groot N.N."/>
        </authorList>
    </citation>
    <scope>NUCLEOTIDE SEQUENCE [LARGE SCALE GENOMIC DNA]</scope>
    <source>
        <strain evidence="1 2">DSM 25232</strain>
    </source>
</reference>
<evidence type="ECO:0000313" key="1">
    <source>
        <dbReference type="EMBL" id="SEM07486.1"/>
    </source>
</evidence>
<accession>A0A1H7VE12</accession>
<dbReference type="AlphaFoldDB" id="A0A1H7VE12"/>